<evidence type="ECO:0000313" key="11">
    <source>
        <dbReference type="EMBL" id="MFC5066963.1"/>
    </source>
</evidence>
<organism evidence="11 12">
    <name type="scientific">Flaviflagellibacter deserti</name>
    <dbReference type="NCBI Taxonomy" id="2267266"/>
    <lineage>
        <taxon>Bacteria</taxon>
        <taxon>Pseudomonadati</taxon>
        <taxon>Pseudomonadota</taxon>
        <taxon>Alphaproteobacteria</taxon>
        <taxon>Hyphomicrobiales</taxon>
        <taxon>Flaviflagellibacter</taxon>
    </lineage>
</organism>
<dbReference type="InterPro" id="IPR050330">
    <property type="entry name" value="Bact_OuterMem_StrucFunc"/>
</dbReference>
<comment type="subcellular location">
    <subcellularLocation>
        <location evidence="1">Cell membrane</location>
        <topology evidence="1">Single-pass membrane protein</topology>
    </subcellularLocation>
</comment>
<dbReference type="PANTHER" id="PTHR30329:SF21">
    <property type="entry name" value="LIPOPROTEIN YIAD-RELATED"/>
    <property type="match status" value="1"/>
</dbReference>
<sequence>MARKRKGDAHAGGHGWYVTFADLMALLMAFFVVVAAASSADKAKMAAMVGSMREAFGVQTRQPEQAGIIEIDGSPVRGKPKNVAHVDPEDTTQRPGPIEQQLDTGPMNAGHNSKYQMAATTLRQALQQMPEISEISQNIVIEELPEGVAMQIVDQDGRSMFAEGSAEPNERTREALVALAPVLRSLPERIAIIGHTSQSQTAATPDYGPWEISADRANSVRRVLRESGVPADRFHSVVGRADTEPLYPDNPFLAANRRVTILLMSEAPPVPTNVQP</sequence>
<evidence type="ECO:0000259" key="10">
    <source>
        <dbReference type="PROSITE" id="PS51123"/>
    </source>
</evidence>
<feature type="domain" description="OmpA-like" evidence="10">
    <location>
        <begin position="148"/>
        <end position="267"/>
    </location>
</feature>
<dbReference type="Gene3D" id="3.30.1330.60">
    <property type="entry name" value="OmpA-like domain"/>
    <property type="match status" value="1"/>
</dbReference>
<keyword evidence="5 9" id="KW-1133">Transmembrane helix</keyword>
<dbReference type="SUPFAM" id="SSF103088">
    <property type="entry name" value="OmpA-like"/>
    <property type="match status" value="1"/>
</dbReference>
<evidence type="ECO:0000256" key="1">
    <source>
        <dbReference type="ARBA" id="ARBA00004162"/>
    </source>
</evidence>
<protein>
    <submittedName>
        <fullName evidence="11">Flagellar motor protein MotB</fullName>
    </submittedName>
</protein>
<evidence type="ECO:0000256" key="9">
    <source>
        <dbReference type="SAM" id="Phobius"/>
    </source>
</evidence>
<keyword evidence="11" id="KW-0282">Flagellum</keyword>
<dbReference type="Pfam" id="PF00691">
    <property type="entry name" value="OmpA"/>
    <property type="match status" value="1"/>
</dbReference>
<keyword evidence="12" id="KW-1185">Reference proteome</keyword>
<keyword evidence="4 9" id="KW-0812">Transmembrane</keyword>
<comment type="similarity">
    <text evidence="2">Belongs to the MotB family.</text>
</comment>
<keyword evidence="11" id="KW-0966">Cell projection</keyword>
<keyword evidence="11" id="KW-0969">Cilium</keyword>
<evidence type="ECO:0000256" key="8">
    <source>
        <dbReference type="SAM" id="MobiDB-lite"/>
    </source>
</evidence>
<evidence type="ECO:0000256" key="6">
    <source>
        <dbReference type="ARBA" id="ARBA00023136"/>
    </source>
</evidence>
<accession>A0ABV9YZS6</accession>
<evidence type="ECO:0000256" key="7">
    <source>
        <dbReference type="PROSITE-ProRule" id="PRU00473"/>
    </source>
</evidence>
<evidence type="ECO:0000256" key="4">
    <source>
        <dbReference type="ARBA" id="ARBA00022692"/>
    </source>
</evidence>
<dbReference type="Proteomes" id="UP001595796">
    <property type="component" value="Unassembled WGS sequence"/>
</dbReference>
<dbReference type="RefSeq" id="WP_114957373.1">
    <property type="nucleotide sequence ID" value="NZ_JBHSJF010000002.1"/>
</dbReference>
<gene>
    <name evidence="11" type="ORF">ACFPFW_02925</name>
</gene>
<reference evidence="12" key="1">
    <citation type="journal article" date="2019" name="Int. J. Syst. Evol. Microbiol.">
        <title>The Global Catalogue of Microorganisms (GCM) 10K type strain sequencing project: providing services to taxonomists for standard genome sequencing and annotation.</title>
        <authorList>
            <consortium name="The Broad Institute Genomics Platform"/>
            <consortium name="The Broad Institute Genome Sequencing Center for Infectious Disease"/>
            <person name="Wu L."/>
            <person name="Ma J."/>
        </authorList>
    </citation>
    <scope>NUCLEOTIDE SEQUENCE [LARGE SCALE GENOMIC DNA]</scope>
    <source>
        <strain evidence="12">CGMCC 1.16444</strain>
    </source>
</reference>
<dbReference type="InterPro" id="IPR036737">
    <property type="entry name" value="OmpA-like_sf"/>
</dbReference>
<proteinExistence type="inferred from homology"/>
<evidence type="ECO:0000256" key="2">
    <source>
        <dbReference type="ARBA" id="ARBA00008914"/>
    </source>
</evidence>
<evidence type="ECO:0000256" key="5">
    <source>
        <dbReference type="ARBA" id="ARBA00022989"/>
    </source>
</evidence>
<dbReference type="InterPro" id="IPR025713">
    <property type="entry name" value="MotB-like_N_dom"/>
</dbReference>
<comment type="caution">
    <text evidence="11">The sequence shown here is derived from an EMBL/GenBank/DDBJ whole genome shotgun (WGS) entry which is preliminary data.</text>
</comment>
<dbReference type="EMBL" id="JBHSJF010000002">
    <property type="protein sequence ID" value="MFC5066963.1"/>
    <property type="molecule type" value="Genomic_DNA"/>
</dbReference>
<keyword evidence="3" id="KW-1003">Cell membrane</keyword>
<dbReference type="CDD" id="cd07185">
    <property type="entry name" value="OmpA_C-like"/>
    <property type="match status" value="1"/>
</dbReference>
<evidence type="ECO:0000313" key="12">
    <source>
        <dbReference type="Proteomes" id="UP001595796"/>
    </source>
</evidence>
<keyword evidence="6 7" id="KW-0472">Membrane</keyword>
<dbReference type="PROSITE" id="PS51123">
    <property type="entry name" value="OMPA_2"/>
    <property type="match status" value="1"/>
</dbReference>
<name>A0ABV9YZS6_9HYPH</name>
<dbReference type="Pfam" id="PF13677">
    <property type="entry name" value="MotB_plug"/>
    <property type="match status" value="1"/>
</dbReference>
<feature type="region of interest" description="Disordered" evidence="8">
    <location>
        <begin position="72"/>
        <end position="101"/>
    </location>
</feature>
<dbReference type="InterPro" id="IPR006665">
    <property type="entry name" value="OmpA-like"/>
</dbReference>
<evidence type="ECO:0000256" key="3">
    <source>
        <dbReference type="ARBA" id="ARBA00022475"/>
    </source>
</evidence>
<dbReference type="PANTHER" id="PTHR30329">
    <property type="entry name" value="STATOR ELEMENT OF FLAGELLAR MOTOR COMPLEX"/>
    <property type="match status" value="1"/>
</dbReference>
<feature type="transmembrane region" description="Helical" evidence="9">
    <location>
        <begin position="15"/>
        <end position="38"/>
    </location>
</feature>